<evidence type="ECO:0000313" key="3">
    <source>
        <dbReference type="Proteomes" id="UP000215914"/>
    </source>
</evidence>
<evidence type="ECO:0000256" key="1">
    <source>
        <dbReference type="SAM" id="MobiDB-lite"/>
    </source>
</evidence>
<reference evidence="2" key="2">
    <citation type="submission" date="2020-06" db="EMBL/GenBank/DDBJ databases">
        <title>Helianthus annuus Genome sequencing and assembly Release 2.</title>
        <authorList>
            <person name="Gouzy J."/>
            <person name="Langlade N."/>
            <person name="Munos S."/>
        </authorList>
    </citation>
    <scope>NUCLEOTIDE SEQUENCE</scope>
    <source>
        <tissue evidence="2">Leaves</tissue>
    </source>
</reference>
<evidence type="ECO:0000313" key="2">
    <source>
        <dbReference type="EMBL" id="KAF5789286.1"/>
    </source>
</evidence>
<keyword evidence="3" id="KW-1185">Reference proteome</keyword>
<dbReference type="AlphaFoldDB" id="A0A9K3I3S0"/>
<dbReference type="Proteomes" id="UP000215914">
    <property type="component" value="Unassembled WGS sequence"/>
</dbReference>
<organism evidence="2 3">
    <name type="scientific">Helianthus annuus</name>
    <name type="common">Common sunflower</name>
    <dbReference type="NCBI Taxonomy" id="4232"/>
    <lineage>
        <taxon>Eukaryota</taxon>
        <taxon>Viridiplantae</taxon>
        <taxon>Streptophyta</taxon>
        <taxon>Embryophyta</taxon>
        <taxon>Tracheophyta</taxon>
        <taxon>Spermatophyta</taxon>
        <taxon>Magnoliopsida</taxon>
        <taxon>eudicotyledons</taxon>
        <taxon>Gunneridae</taxon>
        <taxon>Pentapetalae</taxon>
        <taxon>asterids</taxon>
        <taxon>campanulids</taxon>
        <taxon>Asterales</taxon>
        <taxon>Asteraceae</taxon>
        <taxon>Asteroideae</taxon>
        <taxon>Heliantheae alliance</taxon>
        <taxon>Heliantheae</taxon>
        <taxon>Helianthus</taxon>
    </lineage>
</organism>
<gene>
    <name evidence="2" type="ORF">HanXRQr2_Chr09g0369401</name>
</gene>
<reference evidence="2" key="1">
    <citation type="journal article" date="2017" name="Nature">
        <title>The sunflower genome provides insights into oil metabolism, flowering and Asterid evolution.</title>
        <authorList>
            <person name="Badouin H."/>
            <person name="Gouzy J."/>
            <person name="Grassa C.J."/>
            <person name="Murat F."/>
            <person name="Staton S.E."/>
            <person name="Cottret L."/>
            <person name="Lelandais-Briere C."/>
            <person name="Owens G.L."/>
            <person name="Carrere S."/>
            <person name="Mayjonade B."/>
            <person name="Legrand L."/>
            <person name="Gill N."/>
            <person name="Kane N.C."/>
            <person name="Bowers J.E."/>
            <person name="Hubner S."/>
            <person name="Bellec A."/>
            <person name="Berard A."/>
            <person name="Berges H."/>
            <person name="Blanchet N."/>
            <person name="Boniface M.C."/>
            <person name="Brunel D."/>
            <person name="Catrice O."/>
            <person name="Chaidir N."/>
            <person name="Claudel C."/>
            <person name="Donnadieu C."/>
            <person name="Faraut T."/>
            <person name="Fievet G."/>
            <person name="Helmstetter N."/>
            <person name="King M."/>
            <person name="Knapp S.J."/>
            <person name="Lai Z."/>
            <person name="Le Paslier M.C."/>
            <person name="Lippi Y."/>
            <person name="Lorenzon L."/>
            <person name="Mandel J.R."/>
            <person name="Marage G."/>
            <person name="Marchand G."/>
            <person name="Marquand E."/>
            <person name="Bret-Mestries E."/>
            <person name="Morien E."/>
            <person name="Nambeesan S."/>
            <person name="Nguyen T."/>
            <person name="Pegot-Espagnet P."/>
            <person name="Pouilly N."/>
            <person name="Raftis F."/>
            <person name="Sallet E."/>
            <person name="Schiex T."/>
            <person name="Thomas J."/>
            <person name="Vandecasteele C."/>
            <person name="Vares D."/>
            <person name="Vear F."/>
            <person name="Vautrin S."/>
            <person name="Crespi M."/>
            <person name="Mangin B."/>
            <person name="Burke J.M."/>
            <person name="Salse J."/>
            <person name="Munos S."/>
            <person name="Vincourt P."/>
            <person name="Rieseberg L.H."/>
            <person name="Langlade N.B."/>
        </authorList>
    </citation>
    <scope>NUCLEOTIDE SEQUENCE</scope>
    <source>
        <tissue evidence="2">Leaves</tissue>
    </source>
</reference>
<sequence length="282" mass="32968">MSFLAFILGSYEGFAGKIGSPNMTKEDYDQVDPEEMGLMDIHWCMASVIRKAQRFIEITGRKCLEGPDMKIGFDEAKVTFFKCKQKGHFKKECSNCQANDSVNLFHDDYYKKAIYHRNNEQPTRKQIEEGSSKEKKQAMLMIHDECSDPSMLPQEDEGLDWGKYIKEEKKEQKWVLMAEIKRSREEEEARGYLDNVYDAYKEARWARRWDIEKESYVDPKGNPTVDPNEVNFEASVATIPTVDVWCRGLREIPWYREKVEEKNQQSDLYELGKEEDNGGDCD</sequence>
<proteinExistence type="predicted"/>
<feature type="region of interest" description="Disordered" evidence="1">
    <location>
        <begin position="261"/>
        <end position="282"/>
    </location>
</feature>
<protein>
    <submittedName>
        <fullName evidence="2">Transcription factor interactor and regulator CCHC(Zn) family</fullName>
    </submittedName>
</protein>
<dbReference type="EMBL" id="MNCJ02000324">
    <property type="protein sequence ID" value="KAF5789286.1"/>
    <property type="molecule type" value="Genomic_DNA"/>
</dbReference>
<dbReference type="Gramene" id="mRNA:HanXRQr2_Chr09g0369401">
    <property type="protein sequence ID" value="CDS:HanXRQr2_Chr09g0369401.1"/>
    <property type="gene ID" value="HanXRQr2_Chr09g0369401"/>
</dbReference>
<comment type="caution">
    <text evidence="2">The sequence shown here is derived from an EMBL/GenBank/DDBJ whole genome shotgun (WGS) entry which is preliminary data.</text>
</comment>
<accession>A0A9K3I3S0</accession>
<name>A0A9K3I3S0_HELAN</name>
<feature type="compositionally biased region" description="Basic and acidic residues" evidence="1">
    <location>
        <begin position="261"/>
        <end position="276"/>
    </location>
</feature>